<dbReference type="PROSITE" id="PS00383">
    <property type="entry name" value="TYR_PHOSPHATASE_1"/>
    <property type="match status" value="1"/>
</dbReference>
<evidence type="ECO:0000259" key="1">
    <source>
        <dbReference type="PROSITE" id="PS50056"/>
    </source>
</evidence>
<dbReference type="AlphaFoldDB" id="A0A7S2U2L0"/>
<dbReference type="Gene3D" id="3.90.190.10">
    <property type="entry name" value="Protein tyrosine phosphatase superfamily"/>
    <property type="match status" value="1"/>
</dbReference>
<dbReference type="Pfam" id="PF00102">
    <property type="entry name" value="Y_phosphatase"/>
    <property type="match status" value="1"/>
</dbReference>
<protein>
    <recommendedName>
        <fullName evidence="1">Tyrosine specific protein phosphatases domain-containing protein</fullName>
    </recommendedName>
</protein>
<evidence type="ECO:0000313" key="2">
    <source>
        <dbReference type="EMBL" id="CAD9776024.1"/>
    </source>
</evidence>
<reference evidence="2" key="1">
    <citation type="submission" date="2021-01" db="EMBL/GenBank/DDBJ databases">
        <authorList>
            <person name="Corre E."/>
            <person name="Pelletier E."/>
            <person name="Niang G."/>
            <person name="Scheremetjew M."/>
            <person name="Finn R."/>
            <person name="Kale V."/>
            <person name="Holt S."/>
            <person name="Cochrane G."/>
            <person name="Meng A."/>
            <person name="Brown T."/>
            <person name="Cohen L."/>
        </authorList>
    </citation>
    <scope>NUCLEOTIDE SEQUENCE</scope>
    <source>
        <strain evidence="2">CCMP622</strain>
    </source>
</reference>
<dbReference type="InterPro" id="IPR000387">
    <property type="entry name" value="Tyr_Pase_dom"/>
</dbReference>
<dbReference type="EMBL" id="HBHP01032488">
    <property type="protein sequence ID" value="CAD9776024.1"/>
    <property type="molecule type" value="Transcribed_RNA"/>
</dbReference>
<proteinExistence type="predicted"/>
<dbReference type="PROSITE" id="PS50056">
    <property type="entry name" value="TYR_PHOSPHATASE_2"/>
    <property type="match status" value="1"/>
</dbReference>
<dbReference type="SUPFAM" id="SSF52799">
    <property type="entry name" value="(Phosphotyrosine protein) phosphatases II"/>
    <property type="match status" value="1"/>
</dbReference>
<dbReference type="InterPro" id="IPR000242">
    <property type="entry name" value="PTP_cat"/>
</dbReference>
<dbReference type="InterPro" id="IPR029021">
    <property type="entry name" value="Prot-tyrosine_phosphatase-like"/>
</dbReference>
<dbReference type="InterPro" id="IPR016130">
    <property type="entry name" value="Tyr_Pase_AS"/>
</dbReference>
<gene>
    <name evidence="2" type="ORF">LSP00402_LOCUS20028</name>
</gene>
<feature type="domain" description="Tyrosine specific protein phosphatases" evidence="1">
    <location>
        <begin position="40"/>
        <end position="99"/>
    </location>
</feature>
<organism evidence="2">
    <name type="scientific">Lotharella oceanica</name>
    <dbReference type="NCBI Taxonomy" id="641309"/>
    <lineage>
        <taxon>Eukaryota</taxon>
        <taxon>Sar</taxon>
        <taxon>Rhizaria</taxon>
        <taxon>Cercozoa</taxon>
        <taxon>Chlorarachniophyceae</taxon>
        <taxon>Lotharella</taxon>
    </lineage>
</organism>
<accession>A0A7S2U2L0</accession>
<name>A0A7S2U2L0_9EUKA</name>
<dbReference type="GO" id="GO:0004725">
    <property type="term" value="F:protein tyrosine phosphatase activity"/>
    <property type="evidence" value="ECO:0007669"/>
    <property type="project" value="InterPro"/>
</dbReference>
<sequence length="129" mass="13819">MHAQGIQRVLSLLGDDEAQWYSFDIDKRMASEFKAYTRVPMFRGDARSSVEKAIGDARAASEPIVVHCSGGGGRCGLGLAIGAMASSELSVEDVKKEIEAYAKEIGTKRKVDLKKLQNLLTSGNAAGSK</sequence>